<organism evidence="2">
    <name type="scientific">marine metagenome</name>
    <dbReference type="NCBI Taxonomy" id="408172"/>
    <lineage>
        <taxon>unclassified sequences</taxon>
        <taxon>metagenomes</taxon>
        <taxon>ecological metagenomes</taxon>
    </lineage>
</organism>
<evidence type="ECO:0000256" key="1">
    <source>
        <dbReference type="SAM" id="MobiDB-lite"/>
    </source>
</evidence>
<accession>A0A382G7U3</accession>
<dbReference type="EMBL" id="UINC01054063">
    <property type="protein sequence ID" value="SVB71336.1"/>
    <property type="molecule type" value="Genomic_DNA"/>
</dbReference>
<gene>
    <name evidence="2" type="ORF">METZ01_LOCUS224190</name>
</gene>
<feature type="region of interest" description="Disordered" evidence="1">
    <location>
        <begin position="29"/>
        <end position="56"/>
    </location>
</feature>
<proteinExistence type="predicted"/>
<name>A0A382G7U3_9ZZZZ</name>
<sequence>MMAPNQGSWQVVGMLAVWTHMFRQVDNVTQRNTHSNDEIALRLRRRQRSGGRVTDG</sequence>
<evidence type="ECO:0000313" key="2">
    <source>
        <dbReference type="EMBL" id="SVB71336.1"/>
    </source>
</evidence>
<reference evidence="2" key="1">
    <citation type="submission" date="2018-05" db="EMBL/GenBank/DDBJ databases">
        <authorList>
            <person name="Lanie J.A."/>
            <person name="Ng W.-L."/>
            <person name="Kazmierczak K.M."/>
            <person name="Andrzejewski T.M."/>
            <person name="Davidsen T.M."/>
            <person name="Wayne K.J."/>
            <person name="Tettelin H."/>
            <person name="Glass J.I."/>
            <person name="Rusch D."/>
            <person name="Podicherti R."/>
            <person name="Tsui H.-C.T."/>
            <person name="Winkler M.E."/>
        </authorList>
    </citation>
    <scope>NUCLEOTIDE SEQUENCE</scope>
</reference>
<feature type="non-terminal residue" evidence="2">
    <location>
        <position position="56"/>
    </location>
</feature>
<dbReference type="AlphaFoldDB" id="A0A382G7U3"/>
<protein>
    <submittedName>
        <fullName evidence="2">Uncharacterized protein</fullName>
    </submittedName>
</protein>